<dbReference type="NCBIfam" id="TIGR00152">
    <property type="entry name" value="dephospho-CoA kinase"/>
    <property type="match status" value="1"/>
</dbReference>
<keyword evidence="5 7" id="KW-0808">Transferase</keyword>
<comment type="function">
    <text evidence="5">Catalyzes the phosphorylation of the 3'-hydroxyl group of dephosphocoenzyme A to form coenzyme A.</text>
</comment>
<evidence type="ECO:0000313" key="8">
    <source>
        <dbReference type="Proteomes" id="UP000318017"/>
    </source>
</evidence>
<accession>A0A518G6Q8</accession>
<dbReference type="GO" id="GO:0004140">
    <property type="term" value="F:dephospho-CoA kinase activity"/>
    <property type="evidence" value="ECO:0007669"/>
    <property type="project" value="UniProtKB-UniRule"/>
</dbReference>
<dbReference type="SUPFAM" id="SSF52540">
    <property type="entry name" value="P-loop containing nucleoside triphosphate hydrolases"/>
    <property type="match status" value="1"/>
</dbReference>
<dbReference type="EC" id="2.7.1.24" evidence="5 6"/>
<keyword evidence="3 5" id="KW-0067">ATP-binding</keyword>
<evidence type="ECO:0000313" key="7">
    <source>
        <dbReference type="EMBL" id="QDV24278.1"/>
    </source>
</evidence>
<gene>
    <name evidence="5 7" type="primary">coaE</name>
    <name evidence="7" type="ORF">Q31a_25930</name>
</gene>
<feature type="binding site" evidence="5">
    <location>
        <begin position="20"/>
        <end position="25"/>
    </location>
    <ligand>
        <name>ATP</name>
        <dbReference type="ChEBI" id="CHEBI:30616"/>
    </ligand>
</feature>
<dbReference type="RefSeq" id="WP_197356744.1">
    <property type="nucleotide sequence ID" value="NZ_CP036298.1"/>
</dbReference>
<dbReference type="HAMAP" id="MF_00376">
    <property type="entry name" value="Dephospho_CoA_kinase"/>
    <property type="match status" value="1"/>
</dbReference>
<protein>
    <recommendedName>
        <fullName evidence="5 6">Dephospho-CoA kinase</fullName>
        <ecNumber evidence="5 6">2.7.1.24</ecNumber>
    </recommendedName>
    <alternativeName>
        <fullName evidence="5">Dephosphocoenzyme A kinase</fullName>
    </alternativeName>
</protein>
<keyword evidence="4 5" id="KW-0173">Coenzyme A biosynthesis</keyword>
<dbReference type="InterPro" id="IPR001977">
    <property type="entry name" value="Depp_CoAkinase"/>
</dbReference>
<keyword evidence="8" id="KW-1185">Reference proteome</keyword>
<name>A0A518G6Q8_9BACT</name>
<dbReference type="EMBL" id="CP036298">
    <property type="protein sequence ID" value="QDV24278.1"/>
    <property type="molecule type" value="Genomic_DNA"/>
</dbReference>
<evidence type="ECO:0000256" key="2">
    <source>
        <dbReference type="ARBA" id="ARBA00022741"/>
    </source>
</evidence>
<proteinExistence type="inferred from homology"/>
<reference evidence="7 8" key="1">
    <citation type="submission" date="2019-02" db="EMBL/GenBank/DDBJ databases">
        <title>Deep-cultivation of Planctomycetes and their phenomic and genomic characterization uncovers novel biology.</title>
        <authorList>
            <person name="Wiegand S."/>
            <person name="Jogler M."/>
            <person name="Boedeker C."/>
            <person name="Pinto D."/>
            <person name="Vollmers J."/>
            <person name="Rivas-Marin E."/>
            <person name="Kohn T."/>
            <person name="Peeters S.H."/>
            <person name="Heuer A."/>
            <person name="Rast P."/>
            <person name="Oberbeckmann S."/>
            <person name="Bunk B."/>
            <person name="Jeske O."/>
            <person name="Meyerdierks A."/>
            <person name="Storesund J.E."/>
            <person name="Kallscheuer N."/>
            <person name="Luecker S."/>
            <person name="Lage O.M."/>
            <person name="Pohl T."/>
            <person name="Merkel B.J."/>
            <person name="Hornburger P."/>
            <person name="Mueller R.-W."/>
            <person name="Bruemmer F."/>
            <person name="Labrenz M."/>
            <person name="Spormann A.M."/>
            <person name="Op den Camp H."/>
            <person name="Overmann J."/>
            <person name="Amann R."/>
            <person name="Jetten M.S.M."/>
            <person name="Mascher T."/>
            <person name="Medema M.H."/>
            <person name="Devos D.P."/>
            <person name="Kaster A.-K."/>
            <person name="Ovreas L."/>
            <person name="Rohde M."/>
            <person name="Galperin M.Y."/>
            <person name="Jogler C."/>
        </authorList>
    </citation>
    <scope>NUCLEOTIDE SEQUENCE [LARGE SCALE GENOMIC DNA]</scope>
    <source>
        <strain evidence="7 8">Q31a</strain>
    </source>
</reference>
<dbReference type="PANTHER" id="PTHR10695:SF46">
    <property type="entry name" value="BIFUNCTIONAL COENZYME A SYNTHASE-RELATED"/>
    <property type="match status" value="1"/>
</dbReference>
<dbReference type="GO" id="GO:0005737">
    <property type="term" value="C:cytoplasm"/>
    <property type="evidence" value="ECO:0007669"/>
    <property type="project" value="UniProtKB-SubCell"/>
</dbReference>
<dbReference type="GO" id="GO:0005524">
    <property type="term" value="F:ATP binding"/>
    <property type="evidence" value="ECO:0007669"/>
    <property type="project" value="UniProtKB-UniRule"/>
</dbReference>
<keyword evidence="2 5" id="KW-0547">Nucleotide-binding</keyword>
<comment type="catalytic activity">
    <reaction evidence="5">
        <text>3'-dephospho-CoA + ATP = ADP + CoA + H(+)</text>
        <dbReference type="Rhea" id="RHEA:18245"/>
        <dbReference type="ChEBI" id="CHEBI:15378"/>
        <dbReference type="ChEBI" id="CHEBI:30616"/>
        <dbReference type="ChEBI" id="CHEBI:57287"/>
        <dbReference type="ChEBI" id="CHEBI:57328"/>
        <dbReference type="ChEBI" id="CHEBI:456216"/>
        <dbReference type="EC" id="2.7.1.24"/>
    </reaction>
</comment>
<dbReference type="CDD" id="cd02022">
    <property type="entry name" value="DPCK"/>
    <property type="match status" value="1"/>
</dbReference>
<dbReference type="KEGG" id="ahel:Q31a_25930"/>
<dbReference type="PROSITE" id="PS51219">
    <property type="entry name" value="DPCK"/>
    <property type="match status" value="1"/>
</dbReference>
<dbReference type="AlphaFoldDB" id="A0A518G6Q8"/>
<sequence length="214" mass="23226">MRLNPTKKRPFVVGFVGGIAAGKTHFGAALESLGAVRIDADAIGHRVLQDPAVQSRLCELFGDAIVRSDGTLDRKALAACVFGDTPVAKAAKLQLEELVHPRIHALAVAKLQEYQAACEPPVVVVIDAPLLLEAGWAPYCDAIIFIETPFAVRARRALERGWTETHLRDREASQLPLNEKRKQATHVVSGQLDESQVAAYCEDLVAQIEMRSGA</sequence>
<dbReference type="Proteomes" id="UP000318017">
    <property type="component" value="Chromosome"/>
</dbReference>
<dbReference type="UniPathway" id="UPA00241">
    <property type="reaction ID" value="UER00356"/>
</dbReference>
<evidence type="ECO:0000256" key="5">
    <source>
        <dbReference type="HAMAP-Rule" id="MF_00376"/>
    </source>
</evidence>
<organism evidence="7 8">
    <name type="scientific">Aureliella helgolandensis</name>
    <dbReference type="NCBI Taxonomy" id="2527968"/>
    <lineage>
        <taxon>Bacteria</taxon>
        <taxon>Pseudomonadati</taxon>
        <taxon>Planctomycetota</taxon>
        <taxon>Planctomycetia</taxon>
        <taxon>Pirellulales</taxon>
        <taxon>Pirellulaceae</taxon>
        <taxon>Aureliella</taxon>
    </lineage>
</organism>
<evidence type="ECO:0000256" key="4">
    <source>
        <dbReference type="ARBA" id="ARBA00022993"/>
    </source>
</evidence>
<keyword evidence="5" id="KW-0963">Cytoplasm</keyword>
<keyword evidence="5 7" id="KW-0418">Kinase</keyword>
<evidence type="ECO:0000256" key="6">
    <source>
        <dbReference type="NCBIfam" id="TIGR00152"/>
    </source>
</evidence>
<comment type="subcellular location">
    <subcellularLocation>
        <location evidence="5">Cytoplasm</location>
    </subcellularLocation>
</comment>
<evidence type="ECO:0000256" key="3">
    <source>
        <dbReference type="ARBA" id="ARBA00022840"/>
    </source>
</evidence>
<dbReference type="Pfam" id="PF01121">
    <property type="entry name" value="CoaE"/>
    <property type="match status" value="1"/>
</dbReference>
<dbReference type="PANTHER" id="PTHR10695">
    <property type="entry name" value="DEPHOSPHO-COA KINASE-RELATED"/>
    <property type="match status" value="1"/>
</dbReference>
<evidence type="ECO:0000256" key="1">
    <source>
        <dbReference type="ARBA" id="ARBA00009018"/>
    </source>
</evidence>
<dbReference type="Gene3D" id="3.40.50.300">
    <property type="entry name" value="P-loop containing nucleotide triphosphate hydrolases"/>
    <property type="match status" value="1"/>
</dbReference>
<comment type="pathway">
    <text evidence="5">Cofactor biosynthesis; coenzyme A biosynthesis; CoA from (R)-pantothenate: step 5/5.</text>
</comment>
<dbReference type="InterPro" id="IPR027417">
    <property type="entry name" value="P-loop_NTPase"/>
</dbReference>
<dbReference type="GO" id="GO:0015937">
    <property type="term" value="P:coenzyme A biosynthetic process"/>
    <property type="evidence" value="ECO:0007669"/>
    <property type="project" value="UniProtKB-UniRule"/>
</dbReference>
<comment type="similarity">
    <text evidence="1 5">Belongs to the CoaE family.</text>
</comment>